<proteinExistence type="predicted"/>
<dbReference type="GO" id="GO:0036159">
    <property type="term" value="P:inner dynein arm assembly"/>
    <property type="evidence" value="ECO:0007669"/>
    <property type="project" value="InterPro"/>
</dbReference>
<feature type="coiled-coil region" evidence="2">
    <location>
        <begin position="84"/>
        <end position="153"/>
    </location>
</feature>
<evidence type="ECO:0000313" key="4">
    <source>
        <dbReference type="Proteomes" id="UP001212841"/>
    </source>
</evidence>
<dbReference type="PANTHER" id="PTHR18962:SF0">
    <property type="entry name" value="COILED-COIL DOMAIN-CONTAINING PROTEIN 39"/>
    <property type="match status" value="1"/>
</dbReference>
<dbReference type="EMBL" id="JADGJD010001483">
    <property type="protein sequence ID" value="KAJ3041458.1"/>
    <property type="molecule type" value="Genomic_DNA"/>
</dbReference>
<comment type="caution">
    <text evidence="3">The sequence shown here is derived from an EMBL/GenBank/DDBJ whole genome shotgun (WGS) entry which is preliminary data.</text>
</comment>
<feature type="coiled-coil region" evidence="2">
    <location>
        <begin position="690"/>
        <end position="828"/>
    </location>
</feature>
<accession>A0AAD5S3I4</accession>
<dbReference type="GO" id="GO:0003341">
    <property type="term" value="P:cilium movement"/>
    <property type="evidence" value="ECO:0007669"/>
    <property type="project" value="InterPro"/>
</dbReference>
<dbReference type="InterPro" id="IPR033290">
    <property type="entry name" value="CCDC39"/>
</dbReference>
<reference evidence="3" key="1">
    <citation type="submission" date="2020-05" db="EMBL/GenBank/DDBJ databases">
        <title>Phylogenomic resolution of chytrid fungi.</title>
        <authorList>
            <person name="Stajich J.E."/>
            <person name="Amses K."/>
            <person name="Simmons R."/>
            <person name="Seto K."/>
            <person name="Myers J."/>
            <person name="Bonds A."/>
            <person name="Quandt C.A."/>
            <person name="Barry K."/>
            <person name="Liu P."/>
            <person name="Grigoriev I."/>
            <person name="Longcore J.E."/>
            <person name="James T.Y."/>
        </authorList>
    </citation>
    <scope>NUCLEOTIDE SEQUENCE</scope>
    <source>
        <strain evidence="3">JEL0318</strain>
    </source>
</reference>
<feature type="non-terminal residue" evidence="3">
    <location>
        <position position="1"/>
    </location>
</feature>
<protein>
    <submittedName>
        <fullName evidence="3">Coiled-coil domain-containing protein 39</fullName>
    </submittedName>
</protein>
<feature type="coiled-coil region" evidence="2">
    <location>
        <begin position="349"/>
        <end position="577"/>
    </location>
</feature>
<dbReference type="GO" id="GO:0005930">
    <property type="term" value="C:axoneme"/>
    <property type="evidence" value="ECO:0007669"/>
    <property type="project" value="InterPro"/>
</dbReference>
<name>A0AAD5S3I4_9FUNG</name>
<sequence>MLSYDDNLHVHSLPHFANEENKKLSAEIRATEEKLTHLLSVIDDNSTRADSMILHMKNVQQELAHTHALNDAKTRQIETEDHFKQLAEREAGRLSLEIKRMEKEIAHITDHLSTLQNNIHRGTEKIDAVRTELKLEKEELEEWLRVQAEKEEDNIALLKYTKEDESKVKELSLTIEKMMVEVNRKKGLLSAEVTETQVAQIELDKTTEEFKRLHRERQELIAQWEGAIDNMRKRDQDIVDAQGRYQGTKEEIKQKQAVIDEKQRFLDEQHAANGETEKKIGVLDRNVSRFRQEQADATASMAQFQDEVEVLRNTLNKSMLSPPYSIFDICPEAFLCAAATDLVNKRGEIVNLKTDLQDKQGRLEKEKKNKLEMKAKLARVTDETMSMEARAQELQEILKQEELRSKDLDRELKMLREAQFKRNQELFRLKQDERNLGAELTGGEAALKNLKSKIHRLDQEALKQQALLYAQEFQIQQLERKVRRAQGDRTDEEKEILVKKIEDLNSQLESQTRKWTLLNSQLKKSQDDLRQGKRTLENLEKEKNAVLTSIDELNLYNDSASNQLAAKTREKEEVMVEENILRLELRKLRSFLNARADQVLSLETRQANLQLALQERTHALHLHSSMLRVAIKTAEEERHSACAELRDRVSKVEKMKRRYEILVTQFAGSGEDGEEEHSQAYYVIRAAQRREELQREGDELDASIRKCERECKALENTLGIMNGRNEEFRMNLYRAELNSKDVQHKEMLEQQFRQVMERYKQKRHQIQSLQSSLLQIEQTLHSSSSEETTRMQNVNSLQSKLTLLQREISEQEEKKERALKSIGRVQKEVRRGSA</sequence>
<evidence type="ECO:0000256" key="2">
    <source>
        <dbReference type="SAM" id="Coils"/>
    </source>
</evidence>
<keyword evidence="1 2" id="KW-0175">Coiled coil</keyword>
<gene>
    <name evidence="3" type="primary">CCDC39</name>
    <name evidence="3" type="ORF">HK097_002262</name>
</gene>
<dbReference type="PANTHER" id="PTHR18962">
    <property type="entry name" value="COILED-COIL DOMAIN-CONTAINING PROTEIN 39"/>
    <property type="match status" value="1"/>
</dbReference>
<dbReference type="Proteomes" id="UP001212841">
    <property type="component" value="Unassembled WGS sequence"/>
</dbReference>
<keyword evidence="4" id="KW-1185">Reference proteome</keyword>
<dbReference type="GO" id="GO:0060285">
    <property type="term" value="P:cilium-dependent cell motility"/>
    <property type="evidence" value="ECO:0007669"/>
    <property type="project" value="TreeGrafter"/>
</dbReference>
<dbReference type="AlphaFoldDB" id="A0AAD5S3I4"/>
<organism evidence="3 4">
    <name type="scientific">Rhizophlyctis rosea</name>
    <dbReference type="NCBI Taxonomy" id="64517"/>
    <lineage>
        <taxon>Eukaryota</taxon>
        <taxon>Fungi</taxon>
        <taxon>Fungi incertae sedis</taxon>
        <taxon>Chytridiomycota</taxon>
        <taxon>Chytridiomycota incertae sedis</taxon>
        <taxon>Chytridiomycetes</taxon>
        <taxon>Rhizophlyctidales</taxon>
        <taxon>Rhizophlyctidaceae</taxon>
        <taxon>Rhizophlyctis</taxon>
    </lineage>
</organism>
<dbReference type="Pfam" id="PF24161">
    <property type="entry name" value="CCDC39"/>
    <property type="match status" value="2"/>
</dbReference>
<evidence type="ECO:0000256" key="1">
    <source>
        <dbReference type="ARBA" id="ARBA00023054"/>
    </source>
</evidence>
<evidence type="ECO:0000313" key="3">
    <source>
        <dbReference type="EMBL" id="KAJ3041458.1"/>
    </source>
</evidence>